<evidence type="ECO:0000256" key="1">
    <source>
        <dbReference type="ARBA" id="ARBA00001966"/>
    </source>
</evidence>
<dbReference type="PANTHER" id="PTHR10359">
    <property type="entry name" value="A/G-SPECIFIC ADENINE GLYCOSYLASE/ENDONUCLEASE III"/>
    <property type="match status" value="1"/>
</dbReference>
<organism evidence="12 13">
    <name type="scientific">Methanothermococcus okinawensis</name>
    <dbReference type="NCBI Taxonomy" id="155863"/>
    <lineage>
        <taxon>Archaea</taxon>
        <taxon>Methanobacteriati</taxon>
        <taxon>Methanobacteriota</taxon>
        <taxon>Methanomada group</taxon>
        <taxon>Methanococci</taxon>
        <taxon>Methanococcales</taxon>
        <taxon>Methanococcaceae</taxon>
        <taxon>Methanothermococcus</taxon>
    </lineage>
</organism>
<evidence type="ECO:0000256" key="7">
    <source>
        <dbReference type="ARBA" id="ARBA00023004"/>
    </source>
</evidence>
<reference evidence="12" key="1">
    <citation type="journal article" date="2020" name="ISME J.">
        <title>Gammaproteobacteria mediating utilization of methyl-, sulfur- and petroleum organic compounds in deep ocean hydrothermal plumes.</title>
        <authorList>
            <person name="Zhou Z."/>
            <person name="Liu Y."/>
            <person name="Pan J."/>
            <person name="Cron B.R."/>
            <person name="Toner B.M."/>
            <person name="Anantharaman K."/>
            <person name="Breier J.A."/>
            <person name="Dick G.J."/>
            <person name="Li M."/>
        </authorList>
    </citation>
    <scope>NUCLEOTIDE SEQUENCE</scope>
    <source>
        <strain evidence="12">SZUA-1534</strain>
    </source>
</reference>
<dbReference type="GO" id="GO:0003677">
    <property type="term" value="F:DNA binding"/>
    <property type="evidence" value="ECO:0007669"/>
    <property type="project" value="InterPro"/>
</dbReference>
<evidence type="ECO:0000256" key="10">
    <source>
        <dbReference type="ARBA" id="ARBA00023295"/>
    </source>
</evidence>
<dbReference type="PIRSF" id="PIRSF001435">
    <property type="entry name" value="Nth"/>
    <property type="match status" value="1"/>
</dbReference>
<evidence type="ECO:0000256" key="8">
    <source>
        <dbReference type="ARBA" id="ARBA00023014"/>
    </source>
</evidence>
<dbReference type="SMART" id="SM00478">
    <property type="entry name" value="ENDO3c"/>
    <property type="match status" value="1"/>
</dbReference>
<dbReference type="PROSITE" id="PS00764">
    <property type="entry name" value="ENDONUCLEASE_III_1"/>
    <property type="match status" value="1"/>
</dbReference>
<dbReference type="InterPro" id="IPR000445">
    <property type="entry name" value="HhH_motif"/>
</dbReference>
<evidence type="ECO:0000259" key="11">
    <source>
        <dbReference type="SMART" id="SM00478"/>
    </source>
</evidence>
<sequence>MDLMDIYNRLLSHFGPQNWWPAETPYEVVVGAILTQNTSWRNVERAIENLRRNNLLEERRILDTPLKRLRELIRPAGFYNIKSKRLKDVTAYIVDNYGSTEGLKRCNKDLYRLREELLSIKGVGRETADTILLYSLERPIFVVDNYTRRIFSRYGVIEGDLDYDSIRTFFEGSIPRDLEIYKEYHALIVQLGKTFCKKRSPRCEGCPLFKGCKRLISPEG</sequence>
<keyword evidence="5" id="KW-0227">DNA damage</keyword>
<dbReference type="GO" id="GO:0006284">
    <property type="term" value="P:base-excision repair"/>
    <property type="evidence" value="ECO:0007669"/>
    <property type="project" value="InterPro"/>
</dbReference>
<comment type="similarity">
    <text evidence="2">Belongs to the Nth/MutY family.</text>
</comment>
<protein>
    <submittedName>
        <fullName evidence="12">Endonuclease III domain-containing protein</fullName>
    </submittedName>
</protein>
<keyword evidence="12" id="KW-0540">Nuclease</keyword>
<evidence type="ECO:0000256" key="5">
    <source>
        <dbReference type="ARBA" id="ARBA00022763"/>
    </source>
</evidence>
<evidence type="ECO:0000256" key="2">
    <source>
        <dbReference type="ARBA" id="ARBA00008343"/>
    </source>
</evidence>
<evidence type="ECO:0000313" key="13">
    <source>
        <dbReference type="Proteomes" id="UP000623215"/>
    </source>
</evidence>
<keyword evidence="3" id="KW-0004">4Fe-4S</keyword>
<keyword evidence="4" id="KW-0479">Metal-binding</keyword>
<dbReference type="Pfam" id="PF00730">
    <property type="entry name" value="HhH-GPD"/>
    <property type="match status" value="1"/>
</dbReference>
<keyword evidence="9" id="KW-0234">DNA repair</keyword>
<feature type="domain" description="HhH-GPD" evidence="11">
    <location>
        <begin position="34"/>
        <end position="194"/>
    </location>
</feature>
<dbReference type="Proteomes" id="UP000623215">
    <property type="component" value="Unassembled WGS sequence"/>
</dbReference>
<dbReference type="GO" id="GO:0019104">
    <property type="term" value="F:DNA N-glycosylase activity"/>
    <property type="evidence" value="ECO:0007669"/>
    <property type="project" value="UniProtKB-ARBA"/>
</dbReference>
<dbReference type="GO" id="GO:0051539">
    <property type="term" value="F:4 iron, 4 sulfur cluster binding"/>
    <property type="evidence" value="ECO:0007669"/>
    <property type="project" value="UniProtKB-KW"/>
</dbReference>
<name>A0A832ZYK1_9EURY</name>
<evidence type="ECO:0000256" key="9">
    <source>
        <dbReference type="ARBA" id="ARBA00023204"/>
    </source>
</evidence>
<keyword evidence="8" id="KW-0411">Iron-sulfur</keyword>
<dbReference type="Gene3D" id="1.10.1670.10">
    <property type="entry name" value="Helix-hairpin-Helix base-excision DNA repair enzymes (C-terminal)"/>
    <property type="match status" value="1"/>
</dbReference>
<keyword evidence="10" id="KW-0326">Glycosidase</keyword>
<dbReference type="InterPro" id="IPR011257">
    <property type="entry name" value="DNA_glycosylase"/>
</dbReference>
<proteinExistence type="inferred from homology"/>
<keyword evidence="7" id="KW-0408">Iron</keyword>
<gene>
    <name evidence="12" type="ORF">EYH55_03300</name>
</gene>
<dbReference type="GO" id="GO:0046872">
    <property type="term" value="F:metal ion binding"/>
    <property type="evidence" value="ECO:0007669"/>
    <property type="project" value="UniProtKB-KW"/>
</dbReference>
<dbReference type="InterPro" id="IPR004035">
    <property type="entry name" value="Endouclease-III_FeS-bd_BS"/>
</dbReference>
<dbReference type="Gene3D" id="1.10.340.30">
    <property type="entry name" value="Hypothetical protein, domain 2"/>
    <property type="match status" value="1"/>
</dbReference>
<comment type="cofactor">
    <cofactor evidence="1">
        <name>[4Fe-4S] cluster</name>
        <dbReference type="ChEBI" id="CHEBI:49883"/>
    </cofactor>
</comment>
<keyword evidence="12" id="KW-0255">Endonuclease</keyword>
<dbReference type="SUPFAM" id="SSF48150">
    <property type="entry name" value="DNA-glycosylase"/>
    <property type="match status" value="1"/>
</dbReference>
<dbReference type="InterPro" id="IPR003265">
    <property type="entry name" value="HhH-GPD_domain"/>
</dbReference>
<dbReference type="CDD" id="cd00056">
    <property type="entry name" value="ENDO3c"/>
    <property type="match status" value="1"/>
</dbReference>
<comment type="caution">
    <text evidence="12">The sequence shown here is derived from an EMBL/GenBank/DDBJ whole genome shotgun (WGS) entry which is preliminary data.</text>
</comment>
<dbReference type="AlphaFoldDB" id="A0A832ZYK1"/>
<keyword evidence="6" id="KW-0378">Hydrolase</keyword>
<evidence type="ECO:0000256" key="4">
    <source>
        <dbReference type="ARBA" id="ARBA00022723"/>
    </source>
</evidence>
<dbReference type="PANTHER" id="PTHR10359:SF19">
    <property type="entry name" value="DNA REPAIR GLYCOSYLASE MJ1434-RELATED"/>
    <property type="match status" value="1"/>
</dbReference>
<dbReference type="EMBL" id="DQVW01000057">
    <property type="protein sequence ID" value="HIQ32491.1"/>
    <property type="molecule type" value="Genomic_DNA"/>
</dbReference>
<dbReference type="Pfam" id="PF00633">
    <property type="entry name" value="HHH"/>
    <property type="match status" value="1"/>
</dbReference>
<dbReference type="GO" id="GO:0004519">
    <property type="term" value="F:endonuclease activity"/>
    <property type="evidence" value="ECO:0007669"/>
    <property type="project" value="UniProtKB-KW"/>
</dbReference>
<dbReference type="InterPro" id="IPR023170">
    <property type="entry name" value="HhH_base_excis_C"/>
</dbReference>
<evidence type="ECO:0000313" key="12">
    <source>
        <dbReference type="EMBL" id="HIQ32491.1"/>
    </source>
</evidence>
<evidence type="ECO:0000256" key="3">
    <source>
        <dbReference type="ARBA" id="ARBA00022485"/>
    </source>
</evidence>
<evidence type="ECO:0000256" key="6">
    <source>
        <dbReference type="ARBA" id="ARBA00022801"/>
    </source>
</evidence>
<accession>A0A832ZYK1</accession>